<dbReference type="InterPro" id="IPR005790">
    <property type="entry name" value="DNA_polIII_delta"/>
</dbReference>
<evidence type="ECO:0000313" key="5">
    <source>
        <dbReference type="EMBL" id="SVA02365.1"/>
    </source>
</evidence>
<dbReference type="PANTHER" id="PTHR34388:SF1">
    <property type="entry name" value="DNA POLYMERASE III SUBUNIT DELTA"/>
    <property type="match status" value="1"/>
</dbReference>
<dbReference type="Gene3D" id="3.40.50.300">
    <property type="entry name" value="P-loop containing nucleotide triphosphate hydrolases"/>
    <property type="match status" value="1"/>
</dbReference>
<keyword evidence="4" id="KW-0239">DNA-directed DNA polymerase</keyword>
<accession>A0A381SE77</accession>
<dbReference type="Gene3D" id="1.10.8.60">
    <property type="match status" value="1"/>
</dbReference>
<dbReference type="GO" id="GO:0006261">
    <property type="term" value="P:DNA-templated DNA replication"/>
    <property type="evidence" value="ECO:0007669"/>
    <property type="project" value="TreeGrafter"/>
</dbReference>
<dbReference type="NCBIfam" id="TIGR01128">
    <property type="entry name" value="holA"/>
    <property type="match status" value="1"/>
</dbReference>
<dbReference type="InterPro" id="IPR027417">
    <property type="entry name" value="P-loop_NTPase"/>
</dbReference>
<dbReference type="PANTHER" id="PTHR34388">
    <property type="entry name" value="DNA POLYMERASE III SUBUNIT DELTA"/>
    <property type="match status" value="1"/>
</dbReference>
<name>A0A381SE77_9ZZZZ</name>
<dbReference type="Gene3D" id="1.20.272.10">
    <property type="match status" value="1"/>
</dbReference>
<keyword evidence="1" id="KW-0808">Transferase</keyword>
<evidence type="ECO:0000256" key="3">
    <source>
        <dbReference type="ARBA" id="ARBA00022705"/>
    </source>
</evidence>
<reference evidence="5" key="1">
    <citation type="submission" date="2018-05" db="EMBL/GenBank/DDBJ databases">
        <authorList>
            <person name="Lanie J.A."/>
            <person name="Ng W.-L."/>
            <person name="Kazmierczak K.M."/>
            <person name="Andrzejewski T.M."/>
            <person name="Davidsen T.M."/>
            <person name="Wayne K.J."/>
            <person name="Tettelin H."/>
            <person name="Glass J.I."/>
            <person name="Rusch D."/>
            <person name="Podicherti R."/>
            <person name="Tsui H.-C.T."/>
            <person name="Winkler M.E."/>
        </authorList>
    </citation>
    <scope>NUCLEOTIDE SEQUENCE</scope>
</reference>
<evidence type="ECO:0000256" key="1">
    <source>
        <dbReference type="ARBA" id="ARBA00022679"/>
    </source>
</evidence>
<dbReference type="AlphaFoldDB" id="A0A381SE77"/>
<evidence type="ECO:0000256" key="4">
    <source>
        <dbReference type="ARBA" id="ARBA00022932"/>
    </source>
</evidence>
<sequence>MIEIKNAIRMIQSNGALPVYYLKGNDQFLHNFFIEKLCNSIFAENNIVKSLLTPNEMSGKEIIEQILFSDLFNTQKLFILRDPQQLKGKAVKDLLEYCSNPIPNHFLVLINDNFMDNSSFSKSVVKNVDPINVSTPFARDLAKWARFFFKENNKKAEPSIIEELVENYGDSVYNIKNEIDKLCLMNNNSIIKASDMSSPSSWVRSRQRWELMSSLGNRDLERSIALSKEIIGDSDTMISLVYPLTAFLQEILYAKMNNGTFVNPKSYIPLSNSIKKNISTFARRYNKQEIKKSIRELKDIETRQKTSNSDDESDLINFIYNAIG</sequence>
<proteinExistence type="predicted"/>
<keyword evidence="3" id="KW-0235">DNA replication</keyword>
<gene>
    <name evidence="5" type="ORF">METZ01_LOCUS55219</name>
</gene>
<dbReference type="GO" id="GO:0003887">
    <property type="term" value="F:DNA-directed DNA polymerase activity"/>
    <property type="evidence" value="ECO:0007669"/>
    <property type="project" value="UniProtKB-KW"/>
</dbReference>
<keyword evidence="2" id="KW-0548">Nucleotidyltransferase</keyword>
<evidence type="ECO:0000256" key="2">
    <source>
        <dbReference type="ARBA" id="ARBA00022695"/>
    </source>
</evidence>
<dbReference type="GO" id="GO:0009360">
    <property type="term" value="C:DNA polymerase III complex"/>
    <property type="evidence" value="ECO:0007669"/>
    <property type="project" value="TreeGrafter"/>
</dbReference>
<dbReference type="EMBL" id="UINC01002997">
    <property type="protein sequence ID" value="SVA02365.1"/>
    <property type="molecule type" value="Genomic_DNA"/>
</dbReference>
<protein>
    <submittedName>
        <fullName evidence="5">Uncharacterized protein</fullName>
    </submittedName>
</protein>
<dbReference type="GO" id="GO:0003677">
    <property type="term" value="F:DNA binding"/>
    <property type="evidence" value="ECO:0007669"/>
    <property type="project" value="InterPro"/>
</dbReference>
<dbReference type="SUPFAM" id="SSF52540">
    <property type="entry name" value="P-loop containing nucleoside triphosphate hydrolases"/>
    <property type="match status" value="1"/>
</dbReference>
<organism evidence="5">
    <name type="scientific">marine metagenome</name>
    <dbReference type="NCBI Taxonomy" id="408172"/>
    <lineage>
        <taxon>unclassified sequences</taxon>
        <taxon>metagenomes</taxon>
        <taxon>ecological metagenomes</taxon>
    </lineage>
</organism>